<keyword evidence="1 4" id="KW-0853">WD repeat</keyword>
<dbReference type="InterPro" id="IPR049567">
    <property type="entry name" value="WDR59-like"/>
</dbReference>
<dbReference type="InterPro" id="IPR015943">
    <property type="entry name" value="WD40/YVTN_repeat-like_dom_sf"/>
</dbReference>
<feature type="region of interest" description="Disordered" evidence="5">
    <location>
        <begin position="1"/>
        <end position="94"/>
    </location>
</feature>
<sequence>MTSPIPQLPLEMDRNGNRSRSMESNDVNNEGVDTDGTMEVSDTPLLDKDDNKQANSGYANGTNIKQSEDSTKESRQVGPKPLPRLSTSLGSQFNINDNPSTSIIPRAPTFHNGVGPSFVDTMTQQLSIHVEQPVGSMSISPSSRDVVLAARKGLFIIDLENPYEQPRVLHHLTKWEVADVQWNPHFSRENWIASTSNQKALIWNLGHNVPRAVELILHAHSRAITDINWSPFHPDLLATCSVDTFVHVWDLRTPKKPVNSFCAWTAAATVVKFNRMDEFLLASAHDTNLEVWDTRKGSSPFKTIPAHKQKINGIDWSRKHRNHIVTCSLDKSIKFWDIDDPSQPHNEIVTKSPVWRARHTPFGHGILTMPQRTETALSLWNRERPSEPVCKFEGHTDTVKEFVWRVRDAGDTADHRLFQLVTWSKDQHLRLWPISEKMLEAMDHKATSVDITPYPPMYENMSFRDPPPQYMAATPSRALSTLRVLAGNRLSTMTPFRTSMSSRSIGPLESGGLFREQKAPSPLVWMQGVRMAKPSGDLGVPDRASPQTVATEIAAVGQKFPNVKFEKVNIAGRTCTISLNSLRSNEGVSFVRVNISFPQFYPKEAPPTFEIQKSGMLSMATRAQISSNLEHIASRHASRGLPCLEAVIRCLLGEDKRDEVLDKGLDDSDEDDTIVNPLRKSRGRDGGAGDKKDHQVPFPCLCGAVFATNGKLVTFFSKLRTPHATSSTIPVAGRSSTLIKTPYTYTHPRTYSSMGEYKAFSRLPSGADGLAGTVSSIVTDADDQDDLWPMPNLFSKAKPKQELVRVTRKPKDQPAFFKPQPQSRSTLYLKDITHLLPVSPRLAAVYTLNGDSVSEICEHNALQARHLGRLDLYKIWKLAALILTLSVPMDPAAFEMHKSEISRMNSHTHPDKLLDLLNRSSHARQRRDSGLAFIPGLEDTFYHKVKWGNHPLGRMLVDVLFSFLERHGDIQMLALLSCVFKDPFRNALSVTGVALASTTRPINGQSITATPMSVDNSPLRARTPATRISPYLNRVSPTTAALGTSCAPSMKRTSSRLYAGPATSPLATPSSLRDSHMDASSGYGAPNIGPPVAPVVTNAYATQGSLTQEGVAPLPYTHNKRDSFHSMQSTSPTLFSKLGTMHRRESSSSPSSVMDKSERLTVRSNGFKMTKMNSNLFDSEET</sequence>
<feature type="compositionally biased region" description="Polar residues" evidence="5">
    <location>
        <begin position="53"/>
        <end position="65"/>
    </location>
</feature>
<dbReference type="PANTHER" id="PTHR46170:SF1">
    <property type="entry name" value="GATOR COMPLEX PROTEIN WDR59"/>
    <property type="match status" value="1"/>
</dbReference>
<protein>
    <recommendedName>
        <fullName evidence="6">RWD domain-containing protein</fullName>
    </recommendedName>
</protein>
<dbReference type="GO" id="GO:0034198">
    <property type="term" value="P:cellular response to amino acid starvation"/>
    <property type="evidence" value="ECO:0007669"/>
    <property type="project" value="TreeGrafter"/>
</dbReference>
<dbReference type="AlphaFoldDB" id="A0A9P6MXS2"/>
<evidence type="ECO:0000313" key="8">
    <source>
        <dbReference type="Proteomes" id="UP000703661"/>
    </source>
</evidence>
<dbReference type="PROSITE" id="PS50082">
    <property type="entry name" value="WD_REPEATS_2"/>
    <property type="match status" value="2"/>
</dbReference>
<reference evidence="7" key="1">
    <citation type="journal article" date="2020" name="Fungal Divers.">
        <title>Resolving the Mortierellaceae phylogeny through synthesis of multi-gene phylogenetics and phylogenomics.</title>
        <authorList>
            <person name="Vandepol N."/>
            <person name="Liber J."/>
            <person name="Desiro A."/>
            <person name="Na H."/>
            <person name="Kennedy M."/>
            <person name="Barry K."/>
            <person name="Grigoriev I.V."/>
            <person name="Miller A.N."/>
            <person name="O'Donnell K."/>
            <person name="Stajich J.E."/>
            <person name="Bonito G."/>
        </authorList>
    </citation>
    <scope>NUCLEOTIDE SEQUENCE</scope>
    <source>
        <strain evidence="7">NRRL 2769</strain>
    </source>
</reference>
<dbReference type="SUPFAM" id="SSF50978">
    <property type="entry name" value="WD40 repeat-like"/>
    <property type="match status" value="1"/>
</dbReference>
<keyword evidence="8" id="KW-1185">Reference proteome</keyword>
<feature type="compositionally biased region" description="Basic and acidic residues" evidence="5">
    <location>
        <begin position="66"/>
        <end position="75"/>
    </location>
</feature>
<evidence type="ECO:0000313" key="7">
    <source>
        <dbReference type="EMBL" id="KAG0016868.1"/>
    </source>
</evidence>
<dbReference type="Gene3D" id="2.130.10.10">
    <property type="entry name" value="YVTN repeat-like/Quinoprotein amine dehydrogenase"/>
    <property type="match status" value="1"/>
</dbReference>
<accession>A0A9P6MXS2</accession>
<feature type="compositionally biased region" description="Basic and acidic residues" evidence="5">
    <location>
        <begin position="11"/>
        <end position="23"/>
    </location>
</feature>
<gene>
    <name evidence="7" type="ORF">BGZ80_008842</name>
</gene>
<dbReference type="Proteomes" id="UP000703661">
    <property type="component" value="Unassembled WGS sequence"/>
</dbReference>
<feature type="compositionally biased region" description="Basic and acidic residues" evidence="5">
    <location>
        <begin position="683"/>
        <end position="692"/>
    </location>
</feature>
<evidence type="ECO:0000256" key="3">
    <source>
        <dbReference type="ARBA" id="ARBA00038452"/>
    </source>
</evidence>
<keyword evidence="2" id="KW-0677">Repeat</keyword>
<evidence type="ECO:0000256" key="1">
    <source>
        <dbReference type="ARBA" id="ARBA00022574"/>
    </source>
</evidence>
<dbReference type="PROSITE" id="PS50908">
    <property type="entry name" value="RWD"/>
    <property type="match status" value="1"/>
</dbReference>
<dbReference type="SMART" id="SM00320">
    <property type="entry name" value="WD40"/>
    <property type="match status" value="5"/>
</dbReference>
<dbReference type="InterPro" id="IPR036322">
    <property type="entry name" value="WD40_repeat_dom_sf"/>
</dbReference>
<dbReference type="GO" id="GO:1904263">
    <property type="term" value="P:positive regulation of TORC1 signaling"/>
    <property type="evidence" value="ECO:0007669"/>
    <property type="project" value="TreeGrafter"/>
</dbReference>
<organism evidence="7 8">
    <name type="scientific">Entomortierella chlamydospora</name>
    <dbReference type="NCBI Taxonomy" id="101097"/>
    <lineage>
        <taxon>Eukaryota</taxon>
        <taxon>Fungi</taxon>
        <taxon>Fungi incertae sedis</taxon>
        <taxon>Mucoromycota</taxon>
        <taxon>Mortierellomycotina</taxon>
        <taxon>Mortierellomycetes</taxon>
        <taxon>Mortierellales</taxon>
        <taxon>Mortierellaceae</taxon>
        <taxon>Entomortierella</taxon>
    </lineage>
</organism>
<dbReference type="InterPro" id="IPR001680">
    <property type="entry name" value="WD40_rpt"/>
</dbReference>
<dbReference type="PANTHER" id="PTHR46170">
    <property type="entry name" value="GATOR COMPLEX PROTEIN WDR59"/>
    <property type="match status" value="1"/>
</dbReference>
<dbReference type="GO" id="GO:0035591">
    <property type="term" value="F:signaling adaptor activity"/>
    <property type="evidence" value="ECO:0007669"/>
    <property type="project" value="TreeGrafter"/>
</dbReference>
<proteinExistence type="inferred from homology"/>
<feature type="compositionally biased region" description="Polar residues" evidence="5">
    <location>
        <begin position="85"/>
        <end position="94"/>
    </location>
</feature>
<dbReference type="PROSITE" id="PS50294">
    <property type="entry name" value="WD_REPEATS_REGION"/>
    <property type="match status" value="2"/>
</dbReference>
<evidence type="ECO:0000259" key="6">
    <source>
        <dbReference type="PROSITE" id="PS50908"/>
    </source>
</evidence>
<evidence type="ECO:0000256" key="4">
    <source>
        <dbReference type="PROSITE-ProRule" id="PRU00221"/>
    </source>
</evidence>
<dbReference type="EMBL" id="JAAAID010000494">
    <property type="protein sequence ID" value="KAG0016868.1"/>
    <property type="molecule type" value="Genomic_DNA"/>
</dbReference>
<dbReference type="GO" id="GO:0035859">
    <property type="term" value="C:Seh1-associated complex"/>
    <property type="evidence" value="ECO:0007669"/>
    <property type="project" value="TreeGrafter"/>
</dbReference>
<evidence type="ECO:0000256" key="2">
    <source>
        <dbReference type="ARBA" id="ARBA00022737"/>
    </source>
</evidence>
<feature type="region of interest" description="Disordered" evidence="5">
    <location>
        <begin position="1056"/>
        <end position="1085"/>
    </location>
</feature>
<feature type="domain" description="RWD" evidence="6">
    <location>
        <begin position="551"/>
        <end position="658"/>
    </location>
</feature>
<dbReference type="InterPro" id="IPR019775">
    <property type="entry name" value="WD40_repeat_CS"/>
</dbReference>
<dbReference type="GO" id="GO:0005774">
    <property type="term" value="C:vacuolar membrane"/>
    <property type="evidence" value="ECO:0007669"/>
    <property type="project" value="TreeGrafter"/>
</dbReference>
<evidence type="ECO:0000256" key="5">
    <source>
        <dbReference type="SAM" id="MobiDB-lite"/>
    </source>
</evidence>
<comment type="caution">
    <text evidence="7">The sequence shown here is derived from an EMBL/GenBank/DDBJ whole genome shotgun (WGS) entry which is preliminary data.</text>
</comment>
<feature type="repeat" description="WD" evidence="4">
    <location>
        <begin position="304"/>
        <end position="346"/>
    </location>
</feature>
<dbReference type="Pfam" id="PF00400">
    <property type="entry name" value="WD40"/>
    <property type="match status" value="2"/>
</dbReference>
<name>A0A9P6MXS2_9FUNG</name>
<dbReference type="SMART" id="SM00591">
    <property type="entry name" value="RWD"/>
    <property type="match status" value="1"/>
</dbReference>
<comment type="similarity">
    <text evidence="3">Belongs to the WD repeat WDR59 family.</text>
</comment>
<dbReference type="InterPro" id="IPR006575">
    <property type="entry name" value="RWD_dom"/>
</dbReference>
<dbReference type="PROSITE" id="PS00678">
    <property type="entry name" value="WD_REPEATS_1"/>
    <property type="match status" value="3"/>
</dbReference>
<feature type="repeat" description="WD" evidence="4">
    <location>
        <begin position="217"/>
        <end position="259"/>
    </location>
</feature>
<feature type="region of interest" description="Disordered" evidence="5">
    <location>
        <begin position="662"/>
        <end position="692"/>
    </location>
</feature>